<protein>
    <recommendedName>
        <fullName evidence="14">Ion transport domain-containing protein</fullName>
    </recommendedName>
</protein>
<keyword evidence="11" id="KW-0407">Ion channel</keyword>
<dbReference type="PANTHER" id="PTHR11537:SF254">
    <property type="entry name" value="POTASSIUM VOLTAGE-GATED CHANNEL PROTEIN SHAB"/>
    <property type="match status" value="1"/>
</dbReference>
<feature type="domain" description="Ion transport" evidence="14">
    <location>
        <begin position="9"/>
        <end position="273"/>
    </location>
</feature>
<dbReference type="Gene3D" id="1.10.287.70">
    <property type="match status" value="1"/>
</dbReference>
<feature type="non-terminal residue" evidence="15">
    <location>
        <position position="509"/>
    </location>
</feature>
<reference evidence="15" key="1">
    <citation type="submission" date="2021-02" db="EMBL/GenBank/DDBJ databases">
        <authorList>
            <person name="Dougan E. K."/>
            <person name="Rhodes N."/>
            <person name="Thang M."/>
            <person name="Chan C."/>
        </authorList>
    </citation>
    <scope>NUCLEOTIDE SEQUENCE</scope>
</reference>
<evidence type="ECO:0000256" key="1">
    <source>
        <dbReference type="ARBA" id="ARBA00004141"/>
    </source>
</evidence>
<keyword evidence="2" id="KW-0813">Transport</keyword>
<evidence type="ECO:0000259" key="14">
    <source>
        <dbReference type="Pfam" id="PF00520"/>
    </source>
</evidence>
<gene>
    <name evidence="15" type="ORF">PGLA1383_LOCUS30942</name>
</gene>
<keyword evidence="8 13" id="KW-1133">Transmembrane helix</keyword>
<keyword evidence="9" id="KW-0406">Ion transport</keyword>
<dbReference type="PANTHER" id="PTHR11537">
    <property type="entry name" value="VOLTAGE-GATED POTASSIUM CHANNEL"/>
    <property type="match status" value="1"/>
</dbReference>
<feature type="region of interest" description="Disordered" evidence="12">
    <location>
        <begin position="460"/>
        <end position="488"/>
    </location>
</feature>
<dbReference type="OrthoDB" id="433309at2759"/>
<dbReference type="GO" id="GO:0005249">
    <property type="term" value="F:voltage-gated potassium channel activity"/>
    <property type="evidence" value="ECO:0007669"/>
    <property type="project" value="InterPro"/>
</dbReference>
<evidence type="ECO:0000256" key="5">
    <source>
        <dbReference type="ARBA" id="ARBA00022826"/>
    </source>
</evidence>
<evidence type="ECO:0000256" key="3">
    <source>
        <dbReference type="ARBA" id="ARBA00022538"/>
    </source>
</evidence>
<dbReference type="SUPFAM" id="SSF81324">
    <property type="entry name" value="Voltage-gated potassium channels"/>
    <property type="match status" value="1"/>
</dbReference>
<evidence type="ECO:0000256" key="11">
    <source>
        <dbReference type="ARBA" id="ARBA00023303"/>
    </source>
</evidence>
<sequence>DGESCVLARIWSILLYLVIFLNVGLIILQSLPNICPRDENGEEIRCFHEQQLLCIAVFSVDYFVRLLCAPLCRVSVLEKETLIESVVPEDGTEYDPFGKTSQKRSPWQRLYHFTTKPMHVIDVLAILPFWLRVTIGDVCPFPLTFLRALRLLRFFRVMKFGRFNFTLAVLGSTLSKSMQSMYVLMLWVCVTSLLAGAVLQQIESENGGDNFLTVPSATWWIFTRMMSFQHSVNWAEDVPTSVAGGLLVSSISVFKAILWILPFGMIGGIFTEEWKHHNEHEMSKKRVQAAENRRAGSDWIDSPQSPCARVEILAQAADGSDSVLQAAGDIPLPLLEAKWGADQAALDVVTVGLIGNAMRPLFRFGSDDPSITFEVQWQPDEGSNPVDYQPKGDLRLKPICGDNFLGARGQLWICRVSLLVSMETSELEVWESSTQSALSSAETPSSPLWEEDGKVFQINWGSGAPSLQKDPSSPTPAQRLENLMEENSRHLQQAAEALEALGREAASQR</sequence>
<proteinExistence type="predicted"/>
<dbReference type="Pfam" id="PF00520">
    <property type="entry name" value="Ion_trans"/>
    <property type="match status" value="1"/>
</dbReference>
<keyword evidence="5" id="KW-0631">Potassium channel</keyword>
<dbReference type="InterPro" id="IPR028325">
    <property type="entry name" value="VG_K_chnl"/>
</dbReference>
<dbReference type="Proteomes" id="UP000654075">
    <property type="component" value="Unassembled WGS sequence"/>
</dbReference>
<dbReference type="InterPro" id="IPR027359">
    <property type="entry name" value="Volt_channel_dom_sf"/>
</dbReference>
<dbReference type="GO" id="GO:0008076">
    <property type="term" value="C:voltage-gated potassium channel complex"/>
    <property type="evidence" value="ECO:0007669"/>
    <property type="project" value="InterPro"/>
</dbReference>
<keyword evidence="4 13" id="KW-0812">Transmembrane</keyword>
<keyword evidence="7" id="KW-0630">Potassium</keyword>
<evidence type="ECO:0000256" key="2">
    <source>
        <dbReference type="ARBA" id="ARBA00022448"/>
    </source>
</evidence>
<evidence type="ECO:0000256" key="13">
    <source>
        <dbReference type="SAM" id="Phobius"/>
    </source>
</evidence>
<organism evidence="15 16">
    <name type="scientific">Polarella glacialis</name>
    <name type="common">Dinoflagellate</name>
    <dbReference type="NCBI Taxonomy" id="89957"/>
    <lineage>
        <taxon>Eukaryota</taxon>
        <taxon>Sar</taxon>
        <taxon>Alveolata</taxon>
        <taxon>Dinophyceae</taxon>
        <taxon>Suessiales</taxon>
        <taxon>Suessiaceae</taxon>
        <taxon>Polarella</taxon>
    </lineage>
</organism>
<keyword evidence="16" id="KW-1185">Reference proteome</keyword>
<evidence type="ECO:0000256" key="8">
    <source>
        <dbReference type="ARBA" id="ARBA00022989"/>
    </source>
</evidence>
<dbReference type="Gene3D" id="1.20.120.350">
    <property type="entry name" value="Voltage-gated potassium channels. Chain C"/>
    <property type="match status" value="1"/>
</dbReference>
<evidence type="ECO:0000256" key="12">
    <source>
        <dbReference type="SAM" id="MobiDB-lite"/>
    </source>
</evidence>
<evidence type="ECO:0000256" key="4">
    <source>
        <dbReference type="ARBA" id="ARBA00022692"/>
    </source>
</evidence>
<comment type="subcellular location">
    <subcellularLocation>
        <location evidence="1">Membrane</location>
        <topology evidence="1">Multi-pass membrane protein</topology>
    </subcellularLocation>
</comment>
<evidence type="ECO:0000313" key="15">
    <source>
        <dbReference type="EMBL" id="CAE8613162.1"/>
    </source>
</evidence>
<keyword evidence="10 13" id="KW-0472">Membrane</keyword>
<dbReference type="GO" id="GO:0001508">
    <property type="term" value="P:action potential"/>
    <property type="evidence" value="ECO:0007669"/>
    <property type="project" value="TreeGrafter"/>
</dbReference>
<evidence type="ECO:0000256" key="9">
    <source>
        <dbReference type="ARBA" id="ARBA00023065"/>
    </source>
</evidence>
<dbReference type="AlphaFoldDB" id="A0A813FM61"/>
<keyword evidence="6" id="KW-0851">Voltage-gated channel</keyword>
<keyword evidence="3" id="KW-0633">Potassium transport</keyword>
<evidence type="ECO:0000256" key="10">
    <source>
        <dbReference type="ARBA" id="ARBA00023136"/>
    </source>
</evidence>
<dbReference type="EMBL" id="CAJNNV010025212">
    <property type="protein sequence ID" value="CAE8613162.1"/>
    <property type="molecule type" value="Genomic_DNA"/>
</dbReference>
<name>A0A813FM61_POLGL</name>
<evidence type="ECO:0000313" key="16">
    <source>
        <dbReference type="Proteomes" id="UP000654075"/>
    </source>
</evidence>
<comment type="caution">
    <text evidence="15">The sequence shown here is derived from an EMBL/GenBank/DDBJ whole genome shotgun (WGS) entry which is preliminary data.</text>
</comment>
<evidence type="ECO:0000256" key="7">
    <source>
        <dbReference type="ARBA" id="ARBA00022958"/>
    </source>
</evidence>
<dbReference type="PRINTS" id="PR00169">
    <property type="entry name" value="KCHANNEL"/>
</dbReference>
<dbReference type="InterPro" id="IPR005821">
    <property type="entry name" value="Ion_trans_dom"/>
</dbReference>
<accession>A0A813FM61</accession>
<evidence type="ECO:0000256" key="6">
    <source>
        <dbReference type="ARBA" id="ARBA00022882"/>
    </source>
</evidence>
<feature type="transmembrane region" description="Helical" evidence="13">
    <location>
        <begin position="6"/>
        <end position="28"/>
    </location>
</feature>